<reference evidence="2" key="1">
    <citation type="submission" date="2014-03" db="EMBL/GenBank/DDBJ databases">
        <title>A sequence of cellulolytic fosmid clone of goat rumen metagenome.</title>
        <authorList>
            <person name="Lee K.-T."/>
            <person name="Kim J.-Y."/>
            <person name="Kim Y.-J."/>
            <person name="Ahn J.-H."/>
            <person name="Park M.-N."/>
            <person name="Kim J.-H."/>
            <person name="Kim T.-H."/>
        </authorList>
    </citation>
    <scope>NUCLEOTIDE SEQUENCE</scope>
</reference>
<name>A0A0B4N043_9BACT</name>
<keyword evidence="1" id="KW-0472">Membrane</keyword>
<accession>A0A0B4N043</accession>
<evidence type="ECO:0000256" key="1">
    <source>
        <dbReference type="SAM" id="Phobius"/>
    </source>
</evidence>
<feature type="transmembrane region" description="Helical" evidence="1">
    <location>
        <begin position="20"/>
        <end position="43"/>
    </location>
</feature>
<proteinExistence type="predicted"/>
<keyword evidence="1" id="KW-0812">Transmembrane</keyword>
<dbReference type="AlphaFoldDB" id="A0A0B4N043"/>
<protein>
    <submittedName>
        <fullName evidence="2">Uncharacterized protein</fullName>
    </submittedName>
</protein>
<organism evidence="2">
    <name type="scientific">uncultured bacterium Ad_136_J17_contig2</name>
    <dbReference type="NCBI Taxonomy" id="1489302"/>
    <lineage>
        <taxon>Bacteria</taxon>
        <taxon>environmental samples</taxon>
    </lineage>
</organism>
<evidence type="ECO:0000313" key="2">
    <source>
        <dbReference type="EMBL" id="AIF26104.1"/>
    </source>
</evidence>
<keyword evidence="1" id="KW-1133">Transmembrane helix</keyword>
<dbReference type="EMBL" id="KJ631393">
    <property type="protein sequence ID" value="AIF26104.1"/>
    <property type="molecule type" value="Genomic_DNA"/>
</dbReference>
<sequence length="212" mass="22966">MTALKEINTTLKKHIPLNLFFIELLIVMMFFAVSGGVIMNLFGSADVRSRTNRITEQAMLKVQSISEAYAVCGDLEEAADTVFGLSACVECTKKTDIEDEEGNTLKELTLNGFTVTYDENMYPLVTSDGRRDYGVVEIRIFERRDEAEFGSLNKIEITAMLLTGRGGADVFYEGVSSAYIPDYEAAARAEAKAAKAAAEAAEAAGAEGGAEV</sequence>